<gene>
    <name evidence="10" type="ORF">IWW39_000802</name>
</gene>
<feature type="active site" description="Proton donor" evidence="5">
    <location>
        <position position="373"/>
    </location>
</feature>
<keyword evidence="3" id="KW-0256">Endoplasmic reticulum</keyword>
<name>A0A9W8GN19_9FUNG</name>
<evidence type="ECO:0000256" key="6">
    <source>
        <dbReference type="PIRSR" id="PIRSR601382-2"/>
    </source>
</evidence>
<dbReference type="PANTHER" id="PTHR45679:SF5">
    <property type="entry name" value="ER DEGRADATION-ENHANCING ALPHA-MANNOSIDASE-LIKE PROTEIN 1"/>
    <property type="match status" value="1"/>
</dbReference>
<dbReference type="EMBL" id="JANBTX010000012">
    <property type="protein sequence ID" value="KAJ2690403.1"/>
    <property type="molecule type" value="Genomic_DNA"/>
</dbReference>
<keyword evidence="6" id="KW-0106">Calcium</keyword>
<evidence type="ECO:0000256" key="1">
    <source>
        <dbReference type="ARBA" id="ARBA00004240"/>
    </source>
</evidence>
<dbReference type="EC" id="3.2.1.-" evidence="7"/>
<keyword evidence="7" id="KW-0378">Hydrolase</keyword>
<dbReference type="Proteomes" id="UP001151516">
    <property type="component" value="Unassembled WGS sequence"/>
</dbReference>
<keyword evidence="6" id="KW-0479">Metal-binding</keyword>
<dbReference type="InterPro" id="IPR044674">
    <property type="entry name" value="EDEM1/2/3"/>
</dbReference>
<keyword evidence="4" id="KW-0325">Glycoprotein</keyword>
<dbReference type="GO" id="GO:0036503">
    <property type="term" value="P:ERAD pathway"/>
    <property type="evidence" value="ECO:0007669"/>
    <property type="project" value="UniProtKB-ARBA"/>
</dbReference>
<feature type="active site" evidence="5">
    <location>
        <position position="277"/>
    </location>
</feature>
<dbReference type="Pfam" id="PF01532">
    <property type="entry name" value="Glyco_hydro_47"/>
    <property type="match status" value="1"/>
</dbReference>
<evidence type="ECO:0000256" key="4">
    <source>
        <dbReference type="ARBA" id="ARBA00023180"/>
    </source>
</evidence>
<evidence type="ECO:0000313" key="11">
    <source>
        <dbReference type="Proteomes" id="UP001151516"/>
    </source>
</evidence>
<keyword evidence="11" id="KW-1185">Reference proteome</keyword>
<evidence type="ECO:0000256" key="5">
    <source>
        <dbReference type="PIRSR" id="PIRSR601382-1"/>
    </source>
</evidence>
<dbReference type="PRINTS" id="PR00747">
    <property type="entry name" value="GLYHDRLASE47"/>
</dbReference>
<sequence length="1171" mass="130191">MRMRATTLAVAVVVLAQSWPSAWALGMTKRRRMELRERTRESFYHAYNGYMENAFPFDELNPITCVGRGRDRQDPGNINVNDVMGDYLLTLVDTLDTLAVLGDKKGFQRAVKNTIKFLPNFDIDSHVQVFEVTIRILGGLLSAHIIATDEQNTLGMRLDLNGTYNGELLHLARDLGYRLLPAFEASPNATPYPRTNLKHGFARGETSNTCAAGVGTLLLEFGTLSRLTNETIFEDIARQALNDVWAARSKKNLFGNDFNLEKQRWVSTATGVGAGVDSLFEYMLKSYVYFGDEQYLRVFESSYTALLQYARDTVGGYAFFNIDMRSAEIASSWVDSLSAFIPGMMVLAGDVDGAESAYMLYYHIWRRFRALPERFNLFLREPDLSFYPLRPEFVESTYFLYRATRDPFYLDVGEMVLEDINQLQRTACGYASRHSVSTLELEERMESFFLSETMKYLYLLFDDENPLHFLDNNYVFTTEAHILLPLSPVREHRSAQYPRGSSFSTRKLIHSEHPPKAAKPLFYQVDNIRQKLRQAHLDDLFSQPKYATKGFPANGNGRVSLGKQRQCPILRELAVRVQYPVAASATRSNGGSSLQPQFEVEWRPAHLQSPLAQLHAMRELSRAICDTAAYNSSQREHLTALLLNSAVSTIPLRADFYDIGALVDNGRQEVVSRSDAPSRVAATYAKRKAGTSVLGSSLEMGLEYLGLCIKPSLLHLSEGHEVWASKLAEADNGSRDAWELGSSLPRDAETWLTPNTRQIPFMEFLLSRATNTSLVAWNIPHQPRVRRGVPLLKDVWDEEPSQPLAEEASVETGEQRHEALSGDTQKLPDVASPGQQLDIGGGSSNFASTRTKQHQRRRGYYVAPGHIGQQRQVVITNGAGQVMTDFVVVRASTDAKLQEYVRASPVHDDGIIGLAKMAATRPLLPDTAGNSGSAAVVRPRRMQAKADRDGDEDGEEIARQGPSQGPTLRDDGSASGSKGLSDKHAGGVPHLRLPSRDAHRRREYAGRLADFAELSLYQEGHASLVPQPTTLIMLHLYSSSAAYGCEEYTPREQKMVKRKVVAVRIGGGCTVWEKAIHATNAGASALLVDGADTDTEHNSQHEGQSVSIDRESSLCSDDEKARGACQPDLVASAIKRRLRAIAMPVVEVDPAVISELEEYLVAGLHVRVELL</sequence>
<dbReference type="InterPro" id="IPR012341">
    <property type="entry name" value="6hp_glycosidase-like_sf"/>
</dbReference>
<comment type="caution">
    <text evidence="10">The sequence shown here is derived from an EMBL/GenBank/DDBJ whole genome shotgun (WGS) entry which is preliminary data.</text>
</comment>
<dbReference type="GO" id="GO:0005509">
    <property type="term" value="F:calcium ion binding"/>
    <property type="evidence" value="ECO:0007669"/>
    <property type="project" value="InterPro"/>
</dbReference>
<feature type="region of interest" description="Disordered" evidence="8">
    <location>
        <begin position="800"/>
        <end position="856"/>
    </location>
</feature>
<feature type="active site" evidence="5">
    <location>
        <position position="392"/>
    </location>
</feature>
<reference evidence="10" key="1">
    <citation type="submission" date="2022-07" db="EMBL/GenBank/DDBJ databases">
        <title>Phylogenomic reconstructions and comparative analyses of Kickxellomycotina fungi.</title>
        <authorList>
            <person name="Reynolds N.K."/>
            <person name="Stajich J.E."/>
            <person name="Barry K."/>
            <person name="Grigoriev I.V."/>
            <person name="Crous P."/>
            <person name="Smith M.E."/>
        </authorList>
    </citation>
    <scope>NUCLEOTIDE SEQUENCE</scope>
    <source>
        <strain evidence="10">CBS 109367</strain>
    </source>
</reference>
<accession>A0A9W8GN19</accession>
<evidence type="ECO:0000256" key="9">
    <source>
        <dbReference type="SAM" id="SignalP"/>
    </source>
</evidence>
<keyword evidence="9" id="KW-0732">Signal</keyword>
<feature type="region of interest" description="Disordered" evidence="8">
    <location>
        <begin position="1093"/>
        <end position="1112"/>
    </location>
</feature>
<comment type="cofactor">
    <cofactor evidence="6">
        <name>Ca(2+)</name>
        <dbReference type="ChEBI" id="CHEBI:29108"/>
    </cofactor>
</comment>
<comment type="similarity">
    <text evidence="2 7">Belongs to the glycosyl hydrolase 47 family.</text>
</comment>
<dbReference type="GO" id="GO:0004571">
    <property type="term" value="F:mannosyl-oligosaccharide 1,2-alpha-mannosidase activity"/>
    <property type="evidence" value="ECO:0007669"/>
    <property type="project" value="InterPro"/>
</dbReference>
<proteinExistence type="inferred from homology"/>
<evidence type="ECO:0000256" key="8">
    <source>
        <dbReference type="SAM" id="MobiDB-lite"/>
    </source>
</evidence>
<dbReference type="GO" id="GO:0005975">
    <property type="term" value="P:carbohydrate metabolic process"/>
    <property type="evidence" value="ECO:0007669"/>
    <property type="project" value="InterPro"/>
</dbReference>
<dbReference type="OrthoDB" id="8118055at2759"/>
<dbReference type="SUPFAM" id="SSF48225">
    <property type="entry name" value="Seven-hairpin glycosidases"/>
    <property type="match status" value="1"/>
</dbReference>
<comment type="subcellular location">
    <subcellularLocation>
        <location evidence="1">Endoplasmic reticulum</location>
    </subcellularLocation>
</comment>
<protein>
    <recommendedName>
        <fullName evidence="7">alpha-1,2-Mannosidase</fullName>
        <ecNumber evidence="7">3.2.1.-</ecNumber>
    </recommendedName>
</protein>
<evidence type="ECO:0000256" key="2">
    <source>
        <dbReference type="ARBA" id="ARBA00007658"/>
    </source>
</evidence>
<dbReference type="Gene3D" id="1.50.10.10">
    <property type="match status" value="1"/>
</dbReference>
<dbReference type="InterPro" id="IPR001382">
    <property type="entry name" value="Glyco_hydro_47"/>
</dbReference>
<dbReference type="Gene3D" id="3.50.30.30">
    <property type="match status" value="1"/>
</dbReference>
<feature type="binding site" evidence="6">
    <location>
        <position position="478"/>
    </location>
    <ligand>
        <name>Ca(2+)</name>
        <dbReference type="ChEBI" id="CHEBI:29108"/>
    </ligand>
</feature>
<dbReference type="AlphaFoldDB" id="A0A9W8GN19"/>
<dbReference type="GO" id="GO:0016020">
    <property type="term" value="C:membrane"/>
    <property type="evidence" value="ECO:0007669"/>
    <property type="project" value="InterPro"/>
</dbReference>
<keyword evidence="7" id="KW-0326">Glycosidase</keyword>
<dbReference type="InterPro" id="IPR036026">
    <property type="entry name" value="Seven-hairpin_glycosidases"/>
</dbReference>
<organism evidence="10 11">
    <name type="scientific">Coemansia spiralis</name>
    <dbReference type="NCBI Taxonomy" id="417178"/>
    <lineage>
        <taxon>Eukaryota</taxon>
        <taxon>Fungi</taxon>
        <taxon>Fungi incertae sedis</taxon>
        <taxon>Zoopagomycota</taxon>
        <taxon>Kickxellomycotina</taxon>
        <taxon>Kickxellomycetes</taxon>
        <taxon>Kickxellales</taxon>
        <taxon>Kickxellaceae</taxon>
        <taxon>Coemansia</taxon>
    </lineage>
</organism>
<feature type="active site" description="Proton donor" evidence="5">
    <location>
        <position position="131"/>
    </location>
</feature>
<feature type="chain" id="PRO_5040896982" description="alpha-1,2-Mannosidase" evidence="9">
    <location>
        <begin position="25"/>
        <end position="1171"/>
    </location>
</feature>
<feature type="region of interest" description="Disordered" evidence="8">
    <location>
        <begin position="923"/>
        <end position="999"/>
    </location>
</feature>
<dbReference type="PANTHER" id="PTHR45679">
    <property type="entry name" value="ER DEGRADATION-ENHANCING ALPHA-MANNOSIDASE-LIKE PROTEIN 2"/>
    <property type="match status" value="1"/>
</dbReference>
<evidence type="ECO:0000256" key="7">
    <source>
        <dbReference type="RuleBase" id="RU361193"/>
    </source>
</evidence>
<evidence type="ECO:0000313" key="10">
    <source>
        <dbReference type="EMBL" id="KAJ2690403.1"/>
    </source>
</evidence>
<evidence type="ECO:0000256" key="3">
    <source>
        <dbReference type="ARBA" id="ARBA00022824"/>
    </source>
</evidence>
<dbReference type="GO" id="GO:1904380">
    <property type="term" value="P:endoplasmic reticulum mannose trimming"/>
    <property type="evidence" value="ECO:0007669"/>
    <property type="project" value="InterPro"/>
</dbReference>
<dbReference type="GO" id="GO:0044322">
    <property type="term" value="C:endoplasmic reticulum quality control compartment"/>
    <property type="evidence" value="ECO:0007669"/>
    <property type="project" value="GOC"/>
</dbReference>
<feature type="signal peptide" evidence="9">
    <location>
        <begin position="1"/>
        <end position="24"/>
    </location>
</feature>